<evidence type="ECO:0000256" key="1">
    <source>
        <dbReference type="SAM" id="Coils"/>
    </source>
</evidence>
<protein>
    <submittedName>
        <fullName evidence="3">Uncharacterized protein</fullName>
    </submittedName>
</protein>
<dbReference type="GeneID" id="18820551"/>
<evidence type="ECO:0000256" key="2">
    <source>
        <dbReference type="SAM" id="MobiDB-lite"/>
    </source>
</evidence>
<dbReference type="KEGG" id="sla:SERLADRAFT_474934"/>
<accession>F8P5K9</accession>
<dbReference type="Proteomes" id="UP000008064">
    <property type="component" value="Unassembled WGS sequence"/>
</dbReference>
<gene>
    <name evidence="3" type="ORF">SERLADRAFT_474934</name>
</gene>
<proteinExistence type="predicted"/>
<keyword evidence="1" id="KW-0175">Coiled coil</keyword>
<dbReference type="RefSeq" id="XP_007321682.1">
    <property type="nucleotide sequence ID" value="XM_007321620.1"/>
</dbReference>
<name>F8P5K9_SERL9</name>
<feature type="region of interest" description="Disordered" evidence="2">
    <location>
        <begin position="196"/>
        <end position="246"/>
    </location>
</feature>
<organism>
    <name type="scientific">Serpula lacrymans var. lacrymans (strain S7.9)</name>
    <name type="common">Dry rot fungus</name>
    <dbReference type="NCBI Taxonomy" id="578457"/>
    <lineage>
        <taxon>Eukaryota</taxon>
        <taxon>Fungi</taxon>
        <taxon>Dikarya</taxon>
        <taxon>Basidiomycota</taxon>
        <taxon>Agaricomycotina</taxon>
        <taxon>Agaricomycetes</taxon>
        <taxon>Agaricomycetidae</taxon>
        <taxon>Boletales</taxon>
        <taxon>Coniophorineae</taxon>
        <taxon>Serpulaceae</taxon>
        <taxon>Serpula</taxon>
    </lineage>
</organism>
<reference evidence="3" key="1">
    <citation type="submission" date="2011-04" db="EMBL/GenBank/DDBJ databases">
        <title>Evolution of plant cell wall degrading machinery underlies the functional diversity of forest fungi.</title>
        <authorList>
            <consortium name="US DOE Joint Genome Institute (JGI-PGF)"/>
            <person name="Eastwood D.C."/>
            <person name="Floudas D."/>
            <person name="Binder M."/>
            <person name="Majcherczyk A."/>
            <person name="Schneider P."/>
            <person name="Aerts A."/>
            <person name="Asiegbu F.O."/>
            <person name="Baker S.E."/>
            <person name="Barry K."/>
            <person name="Bendiksby M."/>
            <person name="Blumentritt M."/>
            <person name="Coutinho P.M."/>
            <person name="Cullen D."/>
            <person name="Cullen D."/>
            <person name="Gathman A."/>
            <person name="Goodell B."/>
            <person name="Henrissat B."/>
            <person name="Ihrmark K."/>
            <person name="Kauserud H."/>
            <person name="Kohler A."/>
            <person name="LaButti K."/>
            <person name="Lapidus A."/>
            <person name="Lavin J.L."/>
            <person name="Lee Y.-H."/>
            <person name="Lindquist E."/>
            <person name="Lilly W."/>
            <person name="Lucas S."/>
            <person name="Morin E."/>
            <person name="Murat C."/>
            <person name="Oguiza J.A."/>
            <person name="Park J."/>
            <person name="Pisabarro A.G."/>
            <person name="Riley R."/>
            <person name="Rosling A."/>
            <person name="Salamov A."/>
            <person name="Schmidt O."/>
            <person name="Schmutz J."/>
            <person name="Skrede I."/>
            <person name="Stenlid J."/>
            <person name="Wiebenga A."/>
            <person name="Xie X."/>
            <person name="Kues U."/>
            <person name="Hibbett D.S."/>
            <person name="Hoffmeister D."/>
            <person name="Hogberg N."/>
            <person name="Martin F."/>
            <person name="Grigoriev I.V."/>
            <person name="Watkinson S.C."/>
        </authorList>
    </citation>
    <scope>NUCLEOTIDE SEQUENCE</scope>
    <source>
        <strain evidence="3">S7.9</strain>
    </source>
</reference>
<sequence length="368" mass="41182">MPDQRKRSFEDDEHMNVEEGRASVKKARTAEEDTMRTDNDVAIVIDVDELATGTFVSDAKSSDDLKAIKLEEVKGKVRAGSPSTENEETIQCKQRKELESELEILEDKHTKLQESLAKSEKLVARLVEKKKFLSEAVALSRKTCAISQTKRNSLEEEVSRLKQDADNLTSELDQSKQQNAHLCEEILKLREELRQATLQTSSSDSGQKTGRGGERSPVMFAEHTEPKKLHRSTQPQHLASPTDTVTDVQDQTLNIRATNTETLEVTYPAARIVSDLWSYTPPTSGSEVITSIELAMSGLNFLKKRVFEYENTISKLTSDLEALNAMKTEQDTQSKQLSIERDKAVEEAASSHQQYAALRQTLINLGNG</sequence>
<dbReference type="AlphaFoldDB" id="F8P5K9"/>
<feature type="compositionally biased region" description="Polar residues" evidence="2">
    <location>
        <begin position="232"/>
        <end position="241"/>
    </location>
</feature>
<dbReference type="EMBL" id="GL945438">
    <property type="protein sequence ID" value="EGO21896.1"/>
    <property type="molecule type" value="Genomic_DNA"/>
</dbReference>
<evidence type="ECO:0000313" key="3">
    <source>
        <dbReference type="EMBL" id="EGO21896.1"/>
    </source>
</evidence>
<feature type="coiled-coil region" evidence="1">
    <location>
        <begin position="299"/>
        <end position="326"/>
    </location>
</feature>
<feature type="compositionally biased region" description="Polar residues" evidence="2">
    <location>
        <begin position="196"/>
        <end position="208"/>
    </location>
</feature>
<dbReference type="HOGENOM" id="CLU_752629_0_0_1"/>
<feature type="region of interest" description="Disordered" evidence="2">
    <location>
        <begin position="1"/>
        <end position="33"/>
    </location>
</feature>